<accession>A0ABN8LTW5</accession>
<evidence type="ECO:0000256" key="1">
    <source>
        <dbReference type="SAM" id="MobiDB-lite"/>
    </source>
</evidence>
<feature type="compositionally biased region" description="Basic and acidic residues" evidence="1">
    <location>
        <begin position="63"/>
        <end position="81"/>
    </location>
</feature>
<evidence type="ECO:0000313" key="3">
    <source>
        <dbReference type="Proteomes" id="UP001159427"/>
    </source>
</evidence>
<gene>
    <name evidence="2" type="ORF">PEVE_00002858</name>
</gene>
<keyword evidence="3" id="KW-1185">Reference proteome</keyword>
<proteinExistence type="predicted"/>
<feature type="compositionally biased region" description="Polar residues" evidence="1">
    <location>
        <begin position="16"/>
        <end position="39"/>
    </location>
</feature>
<feature type="region of interest" description="Disordered" evidence="1">
    <location>
        <begin position="1"/>
        <end position="96"/>
    </location>
</feature>
<dbReference type="EMBL" id="CALNXI010000117">
    <property type="protein sequence ID" value="CAH3019494.1"/>
    <property type="molecule type" value="Genomic_DNA"/>
</dbReference>
<feature type="compositionally biased region" description="Polar residues" evidence="1">
    <location>
        <begin position="176"/>
        <end position="185"/>
    </location>
</feature>
<protein>
    <submittedName>
        <fullName evidence="2">Uncharacterized protein</fullName>
    </submittedName>
</protein>
<sequence length="319" mass="37128">MSSVKKQVRFSEQDGRNTSLSQTLTLRHIETPNSDTSSRNIRKKKGRRKTKLQLLKAEKKKLQRDLKNTKEGILEDSERKASPLYTPYESRQRLARTASETLTKLQQMQGKIVTKEKTNKLKVQRKLSAKLQKRSIKADKQHSRIIKMTSRMERMKLGEEELRAEIDRELKEGATYTPTDSTDAESSPVRLPRIRSADSADWIKLSSLPEPRIDNEDKDSRPTSVLSDFAIQLTPSEKRIAADKLAHKYDMTRELRNAIHEHMISRSYSFSYFNIIPPYKRKKPKPQKTRQVFNRLVYEDKIGVMDFRKLQPKKVVLSS</sequence>
<feature type="compositionally biased region" description="Basic residues" evidence="1">
    <location>
        <begin position="40"/>
        <end position="51"/>
    </location>
</feature>
<evidence type="ECO:0000313" key="2">
    <source>
        <dbReference type="EMBL" id="CAH3019494.1"/>
    </source>
</evidence>
<comment type="caution">
    <text evidence="2">The sequence shown here is derived from an EMBL/GenBank/DDBJ whole genome shotgun (WGS) entry which is preliminary data.</text>
</comment>
<organism evidence="2 3">
    <name type="scientific">Porites evermanni</name>
    <dbReference type="NCBI Taxonomy" id="104178"/>
    <lineage>
        <taxon>Eukaryota</taxon>
        <taxon>Metazoa</taxon>
        <taxon>Cnidaria</taxon>
        <taxon>Anthozoa</taxon>
        <taxon>Hexacorallia</taxon>
        <taxon>Scleractinia</taxon>
        <taxon>Fungiina</taxon>
        <taxon>Poritidae</taxon>
        <taxon>Porites</taxon>
    </lineage>
</organism>
<feature type="region of interest" description="Disordered" evidence="1">
    <location>
        <begin position="171"/>
        <end position="191"/>
    </location>
</feature>
<name>A0ABN8LTW5_9CNID</name>
<reference evidence="2 3" key="1">
    <citation type="submission" date="2022-05" db="EMBL/GenBank/DDBJ databases">
        <authorList>
            <consortium name="Genoscope - CEA"/>
            <person name="William W."/>
        </authorList>
    </citation>
    <scope>NUCLEOTIDE SEQUENCE [LARGE SCALE GENOMIC DNA]</scope>
</reference>
<dbReference type="Proteomes" id="UP001159427">
    <property type="component" value="Unassembled WGS sequence"/>
</dbReference>